<proteinExistence type="predicted"/>
<evidence type="ECO:0000256" key="1">
    <source>
        <dbReference type="SAM" id="Coils"/>
    </source>
</evidence>
<evidence type="ECO:0000313" key="3">
    <source>
        <dbReference type="EMBL" id="CUS15504.1"/>
    </source>
</evidence>
<dbReference type="AlphaFoldDB" id="A0A292Q7Y4"/>
<accession>A0A292Q7Y4</accession>
<organism evidence="3 4">
    <name type="scientific">Tuber aestivum</name>
    <name type="common">summer truffle</name>
    <dbReference type="NCBI Taxonomy" id="59557"/>
    <lineage>
        <taxon>Eukaryota</taxon>
        <taxon>Fungi</taxon>
        <taxon>Dikarya</taxon>
        <taxon>Ascomycota</taxon>
        <taxon>Pezizomycotina</taxon>
        <taxon>Pezizomycetes</taxon>
        <taxon>Pezizales</taxon>
        <taxon>Tuberaceae</taxon>
        <taxon>Tuber</taxon>
    </lineage>
</organism>
<evidence type="ECO:0000313" key="4">
    <source>
        <dbReference type="Proteomes" id="UP001412239"/>
    </source>
</evidence>
<dbReference type="Gene3D" id="1.20.5.1700">
    <property type="match status" value="1"/>
</dbReference>
<name>A0A292Q7Y4_9PEZI</name>
<gene>
    <name evidence="3" type="ORF">GSTUAT00000437001</name>
</gene>
<evidence type="ECO:0000256" key="2">
    <source>
        <dbReference type="SAM" id="MobiDB-lite"/>
    </source>
</evidence>
<keyword evidence="4" id="KW-1185">Reference proteome</keyword>
<feature type="coiled-coil region" evidence="1">
    <location>
        <begin position="42"/>
        <end position="80"/>
    </location>
</feature>
<keyword evidence="1" id="KW-0175">Coiled coil</keyword>
<feature type="region of interest" description="Disordered" evidence="2">
    <location>
        <begin position="118"/>
        <end position="140"/>
    </location>
</feature>
<reference evidence="3" key="1">
    <citation type="submission" date="2015-10" db="EMBL/GenBank/DDBJ databases">
        <authorList>
            <person name="Regsiter A."/>
            <person name="william w."/>
        </authorList>
    </citation>
    <scope>NUCLEOTIDE SEQUENCE</scope>
    <source>
        <strain evidence="3">Montdore</strain>
    </source>
</reference>
<dbReference type="EMBL" id="LN890946">
    <property type="protein sequence ID" value="CUS15504.1"/>
    <property type="molecule type" value="Genomic_DNA"/>
</dbReference>
<dbReference type="Proteomes" id="UP001412239">
    <property type="component" value="Unassembled WGS sequence"/>
</dbReference>
<protein>
    <submittedName>
        <fullName evidence="3">Uncharacterized protein</fullName>
    </submittedName>
</protein>
<sequence>MVFSAFISAYANPLSTCAAGCLGSAAVVWSTNKNNGDRKKDSEELRKSIEGIKEEIVTIKKDARERHSELKANIKELESKFRADLWYALAISSRSPLVPLNCPASYRGTVNKWVGGTEKRDMSEAQQYEPVTGALETTKG</sequence>